<dbReference type="InterPro" id="IPR005546">
    <property type="entry name" value="Autotransporte_beta"/>
</dbReference>
<organism evidence="2 3">
    <name type="scientific">Erythrobacter longus</name>
    <dbReference type="NCBI Taxonomy" id="1044"/>
    <lineage>
        <taxon>Bacteria</taxon>
        <taxon>Pseudomonadati</taxon>
        <taxon>Pseudomonadota</taxon>
        <taxon>Alphaproteobacteria</taxon>
        <taxon>Sphingomonadales</taxon>
        <taxon>Erythrobacteraceae</taxon>
        <taxon>Erythrobacter/Porphyrobacter group</taxon>
        <taxon>Erythrobacter</taxon>
    </lineage>
</organism>
<dbReference type="InterPro" id="IPR036709">
    <property type="entry name" value="Autotransporte_beta_dom_sf"/>
</dbReference>
<gene>
    <name evidence="2" type="ORF">EH31_11870</name>
</gene>
<evidence type="ECO:0000313" key="3">
    <source>
        <dbReference type="Proteomes" id="UP000027647"/>
    </source>
</evidence>
<proteinExistence type="predicted"/>
<name>A0A074MDB6_ERYLO</name>
<dbReference type="STRING" id="1044.EH31_11870"/>
<dbReference type="Pfam" id="PF03797">
    <property type="entry name" value="Autotransporter"/>
    <property type="match status" value="1"/>
</dbReference>
<dbReference type="SMART" id="SM00869">
    <property type="entry name" value="Autotransporter"/>
    <property type="match status" value="1"/>
</dbReference>
<sequence length="1153" mass="114982">MALLCAGAANAQTVINDADNATVTSAADGETITAAEGVTSTVDGAPVVVVANNDVTLDNAGTLETAGVTQTVQVNQGTTGVVINNAESGVLLAESRVVNFDGSNAALNNDGLILGTGSQRNGAVYANRTSNNITINNSETGTIDAGVEGAGIAIEVGGGGAPRGGAITNAGTIEGRGQASPTGGTAGDGIRFFGPGLAPDYVYEGDITNSGLINSESTQGTVAGIRFANRIGFQGTLTNEADGVISGAQNGLYFGNDADNTGGVVNNLGTISSDSRALNIDGTGLVVNNSGSIVGTGNQRNGTVYADSTAQNFILNNEATGVFDAGIGNEGAGFSVELSSAATGGNAFDIVNAGTIQGRGNASAGATTAGDGLRFERTRVDGVLEGSTDGLFVGNITNSGTIGSESANGTAGGIRFVNGVSFQGVLENSGTITGVQNGLYFGNPTPAGGGDFSQAIVNNSGVISSGSRALNIDGVGLTVNNLAGGQILGLDNQRNGTVYADGTADGFTFTNAGTVDAGMGNEGSGFGAEIGGAADGANSFTLTNTGTIQGRGQAAAGTNGAGDGVRIGNVGNTGVTDAVITNSGTINSESTQMTTAGLRVVNGIDFQGEINNSGTISGGNHGIYLGAGDHTGATFTNSGTLSGGVNAFFAGNALSAVNFTNDGGTLVGNFVGTAQEDTLTITGTGNSIQGNILNTVAVTTSADSSTAIVGARTLNGSLTNNGTLNFSLGADSLAVEGDIVLAEGSVVNIATTGVTQADIGNSINILTETGTFTNGGATINVIEDDFLIDYEVVLGSVAVAVAATDLGNVSGDSSINSFGSAITSAAAGNRLPADIFTALNGLSSATEFEATALDLLPAINPAVTREIFETQRFASAQVQDRLSGEGIGLWGEVFYRDADADAESLSTRGYDAEATGFTLGLDGRLSENTVVGVFANYSDIDIDAEGTTASGSEADAFQFGAYAGFDLGKAFVNAEVGYSTSSVDETRAALGSIITSESDVDGVFASLNAGYDLGTDGIAITPTVGLRYADLSRDTFTEDGGLGLTLDQEGAEFLEGRVGVRVASKAETGFVPFVSVDYAYDFSSDPLAIAGTFNGGADSFTVVADEASASRFDLAVGADFISEGNVSVGAQYRGRFASGYQSHSGGLRVRFAF</sequence>
<dbReference type="eggNOG" id="COG4625">
    <property type="taxonomic scope" value="Bacteria"/>
</dbReference>
<dbReference type="RefSeq" id="WP_051699187.1">
    <property type="nucleotide sequence ID" value="NZ_JMIW01000004.1"/>
</dbReference>
<dbReference type="PROSITE" id="PS51208">
    <property type="entry name" value="AUTOTRANSPORTER"/>
    <property type="match status" value="1"/>
</dbReference>
<keyword evidence="3" id="KW-1185">Reference proteome</keyword>
<accession>A0A074MDB6</accession>
<protein>
    <recommendedName>
        <fullName evidence="1">Autotransporter domain-containing protein</fullName>
    </recommendedName>
</protein>
<dbReference type="AlphaFoldDB" id="A0A074MDB6"/>
<comment type="caution">
    <text evidence="2">The sequence shown here is derived from an EMBL/GenBank/DDBJ whole genome shotgun (WGS) entry which is preliminary data.</text>
</comment>
<dbReference type="eggNOG" id="COG2931">
    <property type="taxonomic scope" value="Bacteria"/>
</dbReference>
<dbReference type="SUPFAM" id="SSF103515">
    <property type="entry name" value="Autotransporter"/>
    <property type="match status" value="1"/>
</dbReference>
<feature type="domain" description="Autotransporter" evidence="1">
    <location>
        <begin position="882"/>
        <end position="1153"/>
    </location>
</feature>
<dbReference type="Gene3D" id="2.40.128.130">
    <property type="entry name" value="Autotransporter beta-domain"/>
    <property type="match status" value="1"/>
</dbReference>
<dbReference type="Proteomes" id="UP000027647">
    <property type="component" value="Unassembled WGS sequence"/>
</dbReference>
<evidence type="ECO:0000259" key="1">
    <source>
        <dbReference type="PROSITE" id="PS51208"/>
    </source>
</evidence>
<dbReference type="OrthoDB" id="7407519at2"/>
<evidence type="ECO:0000313" key="2">
    <source>
        <dbReference type="EMBL" id="KEO89843.1"/>
    </source>
</evidence>
<reference evidence="2 3" key="1">
    <citation type="submission" date="2014-04" db="EMBL/GenBank/DDBJ databases">
        <title>A comprehensive comparison of genomes of Erythrobacter spp. strains.</title>
        <authorList>
            <person name="Zheng Q."/>
        </authorList>
    </citation>
    <scope>NUCLEOTIDE SEQUENCE [LARGE SCALE GENOMIC DNA]</scope>
    <source>
        <strain evidence="2 3">DSM 6997</strain>
    </source>
</reference>
<dbReference type="EMBL" id="JMIW01000004">
    <property type="protein sequence ID" value="KEO89843.1"/>
    <property type="molecule type" value="Genomic_DNA"/>
</dbReference>